<dbReference type="OrthoDB" id="542135at2759"/>
<gene>
    <name evidence="1" type="ORF">BKA59DRAFT_390095</name>
</gene>
<accession>A0A8K0SAW4</accession>
<dbReference type="AlphaFoldDB" id="A0A8K0SAW4"/>
<proteinExistence type="predicted"/>
<sequence length="142" mass="15999">IKAMLDAQFNYGDVEHGLACFAYGDATWGQRVLYQFGMSSVPFANTSNVCASGSADLYLARMLVQSRKADFVLVVRFENVNPGSLKSVWNDRRSSTSSFTAKMRELLKPSKFPFTVQYFANVSCEHVIKYVSIIYETPIRPM</sequence>
<evidence type="ECO:0000313" key="1">
    <source>
        <dbReference type="EMBL" id="KAH7258053.1"/>
    </source>
</evidence>
<name>A0A8K0SAW4_9HYPO</name>
<reference evidence="1" key="1">
    <citation type="journal article" date="2021" name="Nat. Commun.">
        <title>Genetic determinants of endophytism in the Arabidopsis root mycobiome.</title>
        <authorList>
            <person name="Mesny F."/>
            <person name="Miyauchi S."/>
            <person name="Thiergart T."/>
            <person name="Pickel B."/>
            <person name="Atanasova L."/>
            <person name="Karlsson M."/>
            <person name="Huettel B."/>
            <person name="Barry K.W."/>
            <person name="Haridas S."/>
            <person name="Chen C."/>
            <person name="Bauer D."/>
            <person name="Andreopoulos W."/>
            <person name="Pangilinan J."/>
            <person name="LaButti K."/>
            <person name="Riley R."/>
            <person name="Lipzen A."/>
            <person name="Clum A."/>
            <person name="Drula E."/>
            <person name="Henrissat B."/>
            <person name="Kohler A."/>
            <person name="Grigoriev I.V."/>
            <person name="Martin F.M."/>
            <person name="Hacquard S."/>
        </authorList>
    </citation>
    <scope>NUCLEOTIDE SEQUENCE</scope>
    <source>
        <strain evidence="1">MPI-SDFR-AT-0068</strain>
    </source>
</reference>
<protein>
    <submittedName>
        <fullName evidence="1">Uncharacterized protein</fullName>
    </submittedName>
</protein>
<dbReference type="PANTHER" id="PTHR42870">
    <property type="entry name" value="ACETYL-COA C-ACETYLTRANSFERASE"/>
    <property type="match status" value="1"/>
</dbReference>
<dbReference type="Gene3D" id="3.40.47.10">
    <property type="match status" value="1"/>
</dbReference>
<organism evidence="1 2">
    <name type="scientific">Fusarium tricinctum</name>
    <dbReference type="NCBI Taxonomy" id="61284"/>
    <lineage>
        <taxon>Eukaryota</taxon>
        <taxon>Fungi</taxon>
        <taxon>Dikarya</taxon>
        <taxon>Ascomycota</taxon>
        <taxon>Pezizomycotina</taxon>
        <taxon>Sordariomycetes</taxon>
        <taxon>Hypocreomycetidae</taxon>
        <taxon>Hypocreales</taxon>
        <taxon>Nectriaceae</taxon>
        <taxon>Fusarium</taxon>
        <taxon>Fusarium tricinctum species complex</taxon>
    </lineage>
</organism>
<dbReference type="InterPro" id="IPR016039">
    <property type="entry name" value="Thiolase-like"/>
</dbReference>
<feature type="non-terminal residue" evidence="1">
    <location>
        <position position="1"/>
    </location>
</feature>
<dbReference type="SUPFAM" id="SSF53901">
    <property type="entry name" value="Thiolase-like"/>
    <property type="match status" value="1"/>
</dbReference>
<comment type="caution">
    <text evidence="1">The sequence shown here is derived from an EMBL/GenBank/DDBJ whole genome shotgun (WGS) entry which is preliminary data.</text>
</comment>
<keyword evidence="2" id="KW-1185">Reference proteome</keyword>
<dbReference type="Proteomes" id="UP000813427">
    <property type="component" value="Unassembled WGS sequence"/>
</dbReference>
<dbReference type="EMBL" id="JAGPXF010000002">
    <property type="protein sequence ID" value="KAH7258053.1"/>
    <property type="molecule type" value="Genomic_DNA"/>
</dbReference>
<dbReference type="GO" id="GO:0016746">
    <property type="term" value="F:acyltransferase activity"/>
    <property type="evidence" value="ECO:0007669"/>
    <property type="project" value="InterPro"/>
</dbReference>
<dbReference type="PANTHER" id="PTHR42870:SF1">
    <property type="entry name" value="NON-SPECIFIC LIPID-TRANSFER PROTEIN-LIKE 2"/>
    <property type="match status" value="1"/>
</dbReference>
<evidence type="ECO:0000313" key="2">
    <source>
        <dbReference type="Proteomes" id="UP000813427"/>
    </source>
</evidence>